<feature type="transmembrane region" description="Helical" evidence="2">
    <location>
        <begin position="513"/>
        <end position="535"/>
    </location>
</feature>
<dbReference type="AlphaFoldDB" id="A0A840IMU9"/>
<dbReference type="PANTHER" id="PTHR41771">
    <property type="entry name" value="MEMBRANE PROTEIN-RELATED"/>
    <property type="match status" value="1"/>
</dbReference>
<keyword evidence="2" id="KW-1133">Transmembrane helix</keyword>
<dbReference type="Proteomes" id="UP000581769">
    <property type="component" value="Unassembled WGS sequence"/>
</dbReference>
<feature type="transmembrane region" description="Helical" evidence="2">
    <location>
        <begin position="315"/>
        <end position="336"/>
    </location>
</feature>
<evidence type="ECO:0000256" key="2">
    <source>
        <dbReference type="SAM" id="Phobius"/>
    </source>
</evidence>
<feature type="transmembrane region" description="Helical" evidence="2">
    <location>
        <begin position="164"/>
        <end position="186"/>
    </location>
</feature>
<feature type="transmembrane region" description="Helical" evidence="2">
    <location>
        <begin position="291"/>
        <end position="308"/>
    </location>
</feature>
<feature type="transmembrane region" description="Helical" evidence="2">
    <location>
        <begin position="342"/>
        <end position="359"/>
    </location>
</feature>
<sequence>MPRRARPADDSGAAPHQHPADPSANPGHPPRTRRPRAAGPREDPGSSEGVPRRAPRRTGDTPPPAGRRRSTGETPVPGRRRVPDDPSRQPTGGISTPGSHPNAPEHTTRPEADTPPESLVRKGFRRAFAGVNRHRDHGGDHGDGHGHGHGHGPAAPASKRVRTLLVWLLAPLAVATVAAMIVLYPWGKALPDSAVPQGTPVQASITTATSGPCLQPGQVQVGTQPGPDDKPCLTVDLRMTDGPAAGKPLRLTVPIEPGTPRFSAGDDVVLTYNGGDALDPQSFQLVDFQRGTPLVLLAALFAAAVLVLGRWQGLAALVALALSFVVIVLFVLPAILAGESPLLVAIAGAGAIMFLALYLTHGLSARTSVAVLGTLVSLALIGVLSAIFSAAASLTGLGDSTTTLIGSLGHGIDARGLLLAGVVIGALGVLDDVTVTQTSAVWELRRANPSLGWRELYGSGLRIGRDHVGSAVNTLVMAYAGAALPVMLYSAISGVGLGALLGSEDIASEIIRTLAGSVGIVAAVPVTTVLAALIASREPVDHLVSTTNPPESHQ</sequence>
<feature type="transmembrane region" description="Helical" evidence="2">
    <location>
        <begin position="371"/>
        <end position="394"/>
    </location>
</feature>
<dbReference type="InterPro" id="IPR012507">
    <property type="entry name" value="YibE_F"/>
</dbReference>
<keyword evidence="4" id="KW-1185">Reference proteome</keyword>
<dbReference type="EMBL" id="JACHMG010000001">
    <property type="protein sequence ID" value="MBB4683213.1"/>
    <property type="molecule type" value="Genomic_DNA"/>
</dbReference>
<evidence type="ECO:0000313" key="4">
    <source>
        <dbReference type="Proteomes" id="UP000581769"/>
    </source>
</evidence>
<feature type="compositionally biased region" description="Polar residues" evidence="1">
    <location>
        <begin position="89"/>
        <end position="99"/>
    </location>
</feature>
<dbReference type="Pfam" id="PF07907">
    <property type="entry name" value="YibE_F"/>
    <property type="match status" value="1"/>
</dbReference>
<evidence type="ECO:0000313" key="3">
    <source>
        <dbReference type="EMBL" id="MBB4683213.1"/>
    </source>
</evidence>
<keyword evidence="2" id="KW-0812">Transmembrane</keyword>
<reference evidence="3 4" key="1">
    <citation type="submission" date="2020-08" db="EMBL/GenBank/DDBJ databases">
        <title>Sequencing the genomes of 1000 actinobacteria strains.</title>
        <authorList>
            <person name="Klenk H.-P."/>
        </authorList>
    </citation>
    <scope>NUCLEOTIDE SEQUENCE [LARGE SCALE GENOMIC DNA]</scope>
    <source>
        <strain evidence="3 4">DSM 45859</strain>
    </source>
</reference>
<name>A0A840IMU9_9PSEU</name>
<feature type="region of interest" description="Disordered" evidence="1">
    <location>
        <begin position="1"/>
        <end position="118"/>
    </location>
</feature>
<comment type="caution">
    <text evidence="3">The sequence shown here is derived from an EMBL/GenBank/DDBJ whole genome shotgun (WGS) entry which is preliminary data.</text>
</comment>
<feature type="compositionally biased region" description="Basic and acidic residues" evidence="1">
    <location>
        <begin position="137"/>
        <end position="146"/>
    </location>
</feature>
<feature type="transmembrane region" description="Helical" evidence="2">
    <location>
        <begin position="476"/>
        <end position="501"/>
    </location>
</feature>
<evidence type="ECO:0000256" key="1">
    <source>
        <dbReference type="SAM" id="MobiDB-lite"/>
    </source>
</evidence>
<dbReference type="PANTHER" id="PTHR41771:SF1">
    <property type="entry name" value="MEMBRANE PROTEIN"/>
    <property type="match status" value="1"/>
</dbReference>
<proteinExistence type="predicted"/>
<accession>A0A840IMU9</accession>
<keyword evidence="2" id="KW-0472">Membrane</keyword>
<gene>
    <name evidence="3" type="ORF">BJY18_000698</name>
</gene>
<feature type="region of interest" description="Disordered" evidence="1">
    <location>
        <begin position="132"/>
        <end position="156"/>
    </location>
</feature>
<organism evidence="3 4">
    <name type="scientific">Amycolatopsis jiangsuensis</name>
    <dbReference type="NCBI Taxonomy" id="1181879"/>
    <lineage>
        <taxon>Bacteria</taxon>
        <taxon>Bacillati</taxon>
        <taxon>Actinomycetota</taxon>
        <taxon>Actinomycetes</taxon>
        <taxon>Pseudonocardiales</taxon>
        <taxon>Pseudonocardiaceae</taxon>
        <taxon>Amycolatopsis</taxon>
    </lineage>
</organism>
<protein>
    <submittedName>
        <fullName evidence="3">Putative membrane protein</fullName>
    </submittedName>
</protein>